<accession>A0ABV8ELC7</accession>
<sequence>MKNKRFGLIGLSAPLCLGLTYMIMSAQRPEYSFLTKAVSELGSLDAPNKWYWNIFGYILPGVSISIFSIGLYQSMAQKTSSRLPLIGIFLSGLFMAISGIFPGDFDDRTSTTMILHTIGSFGSYIFFLIGAFTYPKLMRESAYWSPVIFISLTLTWLTIIFGAWPFVFTDMPGVGQRIVFSLYFFWIALHAFRLYNYQSLMKQIH</sequence>
<evidence type="ECO:0000256" key="1">
    <source>
        <dbReference type="SAM" id="Phobius"/>
    </source>
</evidence>
<organism evidence="2 3">
    <name type="scientific">Belliella kenyensis</name>
    <dbReference type="NCBI Taxonomy" id="1472724"/>
    <lineage>
        <taxon>Bacteria</taxon>
        <taxon>Pseudomonadati</taxon>
        <taxon>Bacteroidota</taxon>
        <taxon>Cytophagia</taxon>
        <taxon>Cytophagales</taxon>
        <taxon>Cyclobacteriaceae</taxon>
        <taxon>Belliella</taxon>
    </lineage>
</organism>
<feature type="transmembrane region" description="Helical" evidence="1">
    <location>
        <begin position="178"/>
        <end position="195"/>
    </location>
</feature>
<comment type="caution">
    <text evidence="2">The sequence shown here is derived from an EMBL/GenBank/DDBJ whole genome shotgun (WGS) entry which is preliminary data.</text>
</comment>
<keyword evidence="1" id="KW-0812">Transmembrane</keyword>
<gene>
    <name evidence="2" type="ORF">ACFOUP_08130</name>
</gene>
<proteinExistence type="predicted"/>
<dbReference type="InterPro" id="IPR009339">
    <property type="entry name" value="DUF998"/>
</dbReference>
<reference evidence="3" key="1">
    <citation type="journal article" date="2019" name="Int. J. Syst. Evol. Microbiol.">
        <title>The Global Catalogue of Microorganisms (GCM) 10K type strain sequencing project: providing services to taxonomists for standard genome sequencing and annotation.</title>
        <authorList>
            <consortium name="The Broad Institute Genomics Platform"/>
            <consortium name="The Broad Institute Genome Sequencing Center for Infectious Disease"/>
            <person name="Wu L."/>
            <person name="Ma J."/>
        </authorList>
    </citation>
    <scope>NUCLEOTIDE SEQUENCE [LARGE SCALE GENOMIC DNA]</scope>
    <source>
        <strain evidence="3">CECT 8551</strain>
    </source>
</reference>
<feature type="transmembrane region" description="Helical" evidence="1">
    <location>
        <begin position="113"/>
        <end position="134"/>
    </location>
</feature>
<name>A0ABV8ELC7_9BACT</name>
<feature type="transmembrane region" description="Helical" evidence="1">
    <location>
        <begin position="49"/>
        <end position="71"/>
    </location>
</feature>
<feature type="transmembrane region" description="Helical" evidence="1">
    <location>
        <begin position="146"/>
        <end position="166"/>
    </location>
</feature>
<keyword evidence="1" id="KW-0472">Membrane</keyword>
<keyword evidence="3" id="KW-1185">Reference proteome</keyword>
<dbReference type="Pfam" id="PF06197">
    <property type="entry name" value="DUF998"/>
    <property type="match status" value="1"/>
</dbReference>
<dbReference type="EMBL" id="JBHSAV010000025">
    <property type="protein sequence ID" value="MFC3976340.1"/>
    <property type="molecule type" value="Genomic_DNA"/>
</dbReference>
<evidence type="ECO:0000313" key="3">
    <source>
        <dbReference type="Proteomes" id="UP001595766"/>
    </source>
</evidence>
<dbReference type="Proteomes" id="UP001595766">
    <property type="component" value="Unassembled WGS sequence"/>
</dbReference>
<dbReference type="RefSeq" id="WP_241296912.1">
    <property type="nucleotide sequence ID" value="NZ_JAKZGR010000016.1"/>
</dbReference>
<evidence type="ECO:0000313" key="2">
    <source>
        <dbReference type="EMBL" id="MFC3976340.1"/>
    </source>
</evidence>
<keyword evidence="1" id="KW-1133">Transmembrane helix</keyword>
<feature type="transmembrane region" description="Helical" evidence="1">
    <location>
        <begin position="83"/>
        <end position="101"/>
    </location>
</feature>
<protein>
    <submittedName>
        <fullName evidence="2">DUF998 domain-containing protein</fullName>
    </submittedName>
</protein>